<reference evidence="2" key="2">
    <citation type="submission" date="2015-01" db="EMBL/GenBank/DDBJ databases">
        <title>Evolutionary Origins and Diversification of the Mycorrhizal Mutualists.</title>
        <authorList>
            <consortium name="DOE Joint Genome Institute"/>
            <consortium name="Mycorrhizal Genomics Consortium"/>
            <person name="Kohler A."/>
            <person name="Kuo A."/>
            <person name="Nagy L.G."/>
            <person name="Floudas D."/>
            <person name="Copeland A."/>
            <person name="Barry K.W."/>
            <person name="Cichocki N."/>
            <person name="Veneault-Fourrey C."/>
            <person name="LaButti K."/>
            <person name="Lindquist E.A."/>
            <person name="Lipzen A."/>
            <person name="Lundell T."/>
            <person name="Morin E."/>
            <person name="Murat C."/>
            <person name="Riley R."/>
            <person name="Ohm R."/>
            <person name="Sun H."/>
            <person name="Tunlid A."/>
            <person name="Henrissat B."/>
            <person name="Grigoriev I.V."/>
            <person name="Hibbett D.S."/>
            <person name="Martin F."/>
        </authorList>
    </citation>
    <scope>NUCLEOTIDE SEQUENCE [LARGE SCALE GENOMIC DNA]</scope>
    <source>
        <strain evidence="2">MUT 4182</strain>
    </source>
</reference>
<dbReference type="Pfam" id="PF18758">
    <property type="entry name" value="KDZ"/>
    <property type="match status" value="1"/>
</dbReference>
<organism evidence="1 2">
    <name type="scientific">Tulasnella calospora MUT 4182</name>
    <dbReference type="NCBI Taxonomy" id="1051891"/>
    <lineage>
        <taxon>Eukaryota</taxon>
        <taxon>Fungi</taxon>
        <taxon>Dikarya</taxon>
        <taxon>Basidiomycota</taxon>
        <taxon>Agaricomycotina</taxon>
        <taxon>Agaricomycetes</taxon>
        <taxon>Cantharellales</taxon>
        <taxon>Tulasnellaceae</taxon>
        <taxon>Tulasnella</taxon>
    </lineage>
</organism>
<evidence type="ECO:0000313" key="2">
    <source>
        <dbReference type="Proteomes" id="UP000054248"/>
    </source>
</evidence>
<dbReference type="InterPro" id="IPR040521">
    <property type="entry name" value="KDZ"/>
</dbReference>
<accession>A0A0C3KSX2</accession>
<dbReference type="EMBL" id="KN823058">
    <property type="protein sequence ID" value="KIO24578.1"/>
    <property type="molecule type" value="Genomic_DNA"/>
</dbReference>
<protein>
    <submittedName>
        <fullName evidence="1">Uncharacterized protein</fullName>
    </submittedName>
</protein>
<name>A0A0C3KSX2_9AGAM</name>
<feature type="non-terminal residue" evidence="1">
    <location>
        <position position="1"/>
    </location>
</feature>
<proteinExistence type="predicted"/>
<sequence length="159" mass="18062">TGVFAVSCRHVFICPNGVVDFSKGERFRPVDVAFASPLNASYLSGLRYFVVTYDIACKYGVNFKSRCFNEDPTKALVPTPGGEMFIAFCVNKFHQESHEDSCSARNALNYTKFVGRTCGEGVETIWAKMNWLQYSTREMGAGVRRETLSEHFNDWNWQK</sequence>
<dbReference type="STRING" id="1051891.A0A0C3KSX2"/>
<dbReference type="HOGENOM" id="CLU_003703_5_1_1"/>
<dbReference type="Proteomes" id="UP000054248">
    <property type="component" value="Unassembled WGS sequence"/>
</dbReference>
<evidence type="ECO:0000313" key="1">
    <source>
        <dbReference type="EMBL" id="KIO24578.1"/>
    </source>
</evidence>
<dbReference type="AlphaFoldDB" id="A0A0C3KSX2"/>
<dbReference type="OrthoDB" id="3257768at2759"/>
<keyword evidence="2" id="KW-1185">Reference proteome</keyword>
<reference evidence="1 2" key="1">
    <citation type="submission" date="2014-04" db="EMBL/GenBank/DDBJ databases">
        <authorList>
            <consortium name="DOE Joint Genome Institute"/>
            <person name="Kuo A."/>
            <person name="Girlanda M."/>
            <person name="Perotto S."/>
            <person name="Kohler A."/>
            <person name="Nagy L.G."/>
            <person name="Floudas D."/>
            <person name="Copeland A."/>
            <person name="Barry K.W."/>
            <person name="Cichocki N."/>
            <person name="Veneault-Fourrey C."/>
            <person name="LaButti K."/>
            <person name="Lindquist E.A."/>
            <person name="Lipzen A."/>
            <person name="Lundell T."/>
            <person name="Morin E."/>
            <person name="Murat C."/>
            <person name="Sun H."/>
            <person name="Tunlid A."/>
            <person name="Henrissat B."/>
            <person name="Grigoriev I.V."/>
            <person name="Hibbett D.S."/>
            <person name="Martin F."/>
            <person name="Nordberg H.P."/>
            <person name="Cantor M.N."/>
            <person name="Hua S.X."/>
        </authorList>
    </citation>
    <scope>NUCLEOTIDE SEQUENCE [LARGE SCALE GENOMIC DNA]</scope>
    <source>
        <strain evidence="1 2">MUT 4182</strain>
    </source>
</reference>
<gene>
    <name evidence="1" type="ORF">M407DRAFT_48372</name>
</gene>
<feature type="non-terminal residue" evidence="1">
    <location>
        <position position="159"/>
    </location>
</feature>